<protein>
    <submittedName>
        <fullName evidence="1">Uncharacterized protein</fullName>
    </submittedName>
</protein>
<accession>A0A3M7S052</accession>
<dbReference type="Proteomes" id="UP000276133">
    <property type="component" value="Unassembled WGS sequence"/>
</dbReference>
<gene>
    <name evidence="1" type="ORF">BpHYR1_044039</name>
</gene>
<organism evidence="1 2">
    <name type="scientific">Brachionus plicatilis</name>
    <name type="common">Marine rotifer</name>
    <name type="synonym">Brachionus muelleri</name>
    <dbReference type="NCBI Taxonomy" id="10195"/>
    <lineage>
        <taxon>Eukaryota</taxon>
        <taxon>Metazoa</taxon>
        <taxon>Spiralia</taxon>
        <taxon>Gnathifera</taxon>
        <taxon>Rotifera</taxon>
        <taxon>Eurotatoria</taxon>
        <taxon>Monogononta</taxon>
        <taxon>Pseudotrocha</taxon>
        <taxon>Ploima</taxon>
        <taxon>Brachionidae</taxon>
        <taxon>Brachionus</taxon>
    </lineage>
</organism>
<comment type="caution">
    <text evidence="1">The sequence shown here is derived from an EMBL/GenBank/DDBJ whole genome shotgun (WGS) entry which is preliminary data.</text>
</comment>
<dbReference type="EMBL" id="REGN01002268">
    <property type="protein sequence ID" value="RNA29174.1"/>
    <property type="molecule type" value="Genomic_DNA"/>
</dbReference>
<proteinExistence type="predicted"/>
<name>A0A3M7S052_BRAPC</name>
<sequence>MYSSQYWFQNSFRLRRSSDVCLLKSTLREEHLNFWKSLLTFLRSFINLDFKKLLRVEWYTYLISMNDLF</sequence>
<reference evidence="1 2" key="1">
    <citation type="journal article" date="2018" name="Sci. Rep.">
        <title>Genomic signatures of local adaptation to the degree of environmental predictability in rotifers.</title>
        <authorList>
            <person name="Franch-Gras L."/>
            <person name="Hahn C."/>
            <person name="Garcia-Roger E.M."/>
            <person name="Carmona M.J."/>
            <person name="Serra M."/>
            <person name="Gomez A."/>
        </authorList>
    </citation>
    <scope>NUCLEOTIDE SEQUENCE [LARGE SCALE GENOMIC DNA]</scope>
    <source>
        <strain evidence="1">HYR1</strain>
    </source>
</reference>
<keyword evidence="2" id="KW-1185">Reference proteome</keyword>
<dbReference type="AlphaFoldDB" id="A0A3M7S052"/>
<evidence type="ECO:0000313" key="2">
    <source>
        <dbReference type="Proteomes" id="UP000276133"/>
    </source>
</evidence>
<evidence type="ECO:0000313" key="1">
    <source>
        <dbReference type="EMBL" id="RNA29174.1"/>
    </source>
</evidence>